<dbReference type="SUPFAM" id="SSF51430">
    <property type="entry name" value="NAD(P)-linked oxidoreductase"/>
    <property type="match status" value="1"/>
</dbReference>
<dbReference type="InterPro" id="IPR023210">
    <property type="entry name" value="NADP_OxRdtase_dom"/>
</dbReference>
<dbReference type="InterPro" id="IPR036812">
    <property type="entry name" value="NAD(P)_OxRdtase_dom_sf"/>
</dbReference>
<dbReference type="Proteomes" id="UP001642405">
    <property type="component" value="Unassembled WGS sequence"/>
</dbReference>
<keyword evidence="4" id="KW-1185">Reference proteome</keyword>
<accession>A0ABP0CUB2</accession>
<dbReference type="EMBL" id="CAWUHB010000098">
    <property type="protein sequence ID" value="CAK7235398.1"/>
    <property type="molecule type" value="Genomic_DNA"/>
</dbReference>
<sequence length="308" mass="33822">MADTNTPAALVYGTAWKEDKTAELTEEAIKQGFIVVDTANYPTAYNEPLTGDGIAAAIEKGVVKRSDLFIQTKFSPLWAHDKDKIPFDANKTIEEQVRESVQQSLDHLHTDYLDSLLLHAPYPDDADTLAAWRALEALVPHTARVIGVSNVDLQQLQAVYAASTSEATRPAIVQNRFYRGTGFDSDVRAFAREHGITYQAFWMLRHNPEVLESSVLAAAAEKLAVEPELAFYVLLVALGESEDGSGKPAIQVLDGTTKTHRMQQDLKVISEVFGKPGSGQRSSILQDLQPDIAAFRALLEELAAKNDD</sequence>
<evidence type="ECO:0000313" key="4">
    <source>
        <dbReference type="Proteomes" id="UP001642405"/>
    </source>
</evidence>
<keyword evidence="1" id="KW-0560">Oxidoreductase</keyword>
<proteinExistence type="predicted"/>
<dbReference type="InterPro" id="IPR020471">
    <property type="entry name" value="AKR"/>
</dbReference>
<evidence type="ECO:0000259" key="2">
    <source>
        <dbReference type="Pfam" id="PF00248"/>
    </source>
</evidence>
<feature type="domain" description="NADP-dependent oxidoreductase" evidence="2">
    <location>
        <begin position="16"/>
        <end position="198"/>
    </location>
</feature>
<dbReference type="PANTHER" id="PTHR11732">
    <property type="entry name" value="ALDO/KETO REDUCTASE"/>
    <property type="match status" value="1"/>
</dbReference>
<evidence type="ECO:0000256" key="1">
    <source>
        <dbReference type="ARBA" id="ARBA00023002"/>
    </source>
</evidence>
<gene>
    <name evidence="3" type="ORF">SCUCBS95973_009256</name>
</gene>
<dbReference type="Gene3D" id="3.20.20.100">
    <property type="entry name" value="NADP-dependent oxidoreductase domain"/>
    <property type="match status" value="1"/>
</dbReference>
<comment type="caution">
    <text evidence="3">The sequence shown here is derived from an EMBL/GenBank/DDBJ whole genome shotgun (WGS) entry which is preliminary data.</text>
</comment>
<dbReference type="Pfam" id="PF00248">
    <property type="entry name" value="Aldo_ket_red"/>
    <property type="match status" value="1"/>
</dbReference>
<protein>
    <recommendedName>
        <fullName evidence="2">NADP-dependent oxidoreductase domain-containing protein</fullName>
    </recommendedName>
</protein>
<reference evidence="3 4" key="1">
    <citation type="submission" date="2024-01" db="EMBL/GenBank/DDBJ databases">
        <authorList>
            <person name="Allen C."/>
            <person name="Tagirdzhanova G."/>
        </authorList>
    </citation>
    <scope>NUCLEOTIDE SEQUENCE [LARGE SCALE GENOMIC DNA]</scope>
</reference>
<evidence type="ECO:0000313" key="3">
    <source>
        <dbReference type="EMBL" id="CAK7235398.1"/>
    </source>
</evidence>
<organism evidence="3 4">
    <name type="scientific">Sporothrix curviconia</name>
    <dbReference type="NCBI Taxonomy" id="1260050"/>
    <lineage>
        <taxon>Eukaryota</taxon>
        <taxon>Fungi</taxon>
        <taxon>Dikarya</taxon>
        <taxon>Ascomycota</taxon>
        <taxon>Pezizomycotina</taxon>
        <taxon>Sordariomycetes</taxon>
        <taxon>Sordariomycetidae</taxon>
        <taxon>Ophiostomatales</taxon>
        <taxon>Ophiostomataceae</taxon>
        <taxon>Sporothrix</taxon>
    </lineage>
</organism>
<name>A0ABP0CUB2_9PEZI</name>